<reference evidence="2 3" key="1">
    <citation type="submission" date="2022-01" db="EMBL/GenBank/DDBJ databases">
        <authorList>
            <person name="Xiong W."/>
            <person name="Schranz E."/>
        </authorList>
    </citation>
    <scope>NUCLEOTIDE SEQUENCE [LARGE SCALE GENOMIC DNA]</scope>
</reference>
<feature type="region of interest" description="Disordered" evidence="1">
    <location>
        <begin position="88"/>
        <end position="119"/>
    </location>
</feature>
<evidence type="ECO:0000256" key="1">
    <source>
        <dbReference type="SAM" id="MobiDB-lite"/>
    </source>
</evidence>
<dbReference type="Proteomes" id="UP001157418">
    <property type="component" value="Unassembled WGS sequence"/>
</dbReference>
<gene>
    <name evidence="2" type="ORF">LVIROSA_LOCUS2997</name>
</gene>
<proteinExistence type="predicted"/>
<evidence type="ECO:0000313" key="2">
    <source>
        <dbReference type="EMBL" id="CAH1415128.1"/>
    </source>
</evidence>
<feature type="compositionally biased region" description="Polar residues" evidence="1">
    <location>
        <begin position="1"/>
        <end position="13"/>
    </location>
</feature>
<sequence length="119" mass="13799">MVTTENTTDNPNIEASPIPRMQDLEAQAEMPQVTIVVKNHNLIGTSKDHGVVNKEMEEFEAFKRYKSMKRIGIMYIYTRVNPVTRMTNTTERKREIKGGGGDERRKITSQRVKQTKEYH</sequence>
<organism evidence="2 3">
    <name type="scientific">Lactuca virosa</name>
    <dbReference type="NCBI Taxonomy" id="75947"/>
    <lineage>
        <taxon>Eukaryota</taxon>
        <taxon>Viridiplantae</taxon>
        <taxon>Streptophyta</taxon>
        <taxon>Embryophyta</taxon>
        <taxon>Tracheophyta</taxon>
        <taxon>Spermatophyta</taxon>
        <taxon>Magnoliopsida</taxon>
        <taxon>eudicotyledons</taxon>
        <taxon>Gunneridae</taxon>
        <taxon>Pentapetalae</taxon>
        <taxon>asterids</taxon>
        <taxon>campanulids</taxon>
        <taxon>Asterales</taxon>
        <taxon>Asteraceae</taxon>
        <taxon>Cichorioideae</taxon>
        <taxon>Cichorieae</taxon>
        <taxon>Lactucinae</taxon>
        <taxon>Lactuca</taxon>
    </lineage>
</organism>
<feature type="region of interest" description="Disordered" evidence="1">
    <location>
        <begin position="1"/>
        <end position="26"/>
    </location>
</feature>
<dbReference type="AlphaFoldDB" id="A0AAU9LRR8"/>
<accession>A0AAU9LRR8</accession>
<protein>
    <submittedName>
        <fullName evidence="2">Uncharacterized protein</fullName>
    </submittedName>
</protein>
<feature type="compositionally biased region" description="Basic and acidic residues" evidence="1">
    <location>
        <begin position="90"/>
        <end position="106"/>
    </location>
</feature>
<comment type="caution">
    <text evidence="2">The sequence shown here is derived from an EMBL/GenBank/DDBJ whole genome shotgun (WGS) entry which is preliminary data.</text>
</comment>
<name>A0AAU9LRR8_9ASTR</name>
<keyword evidence="3" id="KW-1185">Reference proteome</keyword>
<dbReference type="EMBL" id="CAKMRJ010000001">
    <property type="protein sequence ID" value="CAH1415128.1"/>
    <property type="molecule type" value="Genomic_DNA"/>
</dbReference>
<evidence type="ECO:0000313" key="3">
    <source>
        <dbReference type="Proteomes" id="UP001157418"/>
    </source>
</evidence>